<dbReference type="InterPro" id="IPR050833">
    <property type="entry name" value="Poly_Biosynth_Transport"/>
</dbReference>
<evidence type="ECO:0000313" key="9">
    <source>
        <dbReference type="Proteomes" id="UP001204320"/>
    </source>
</evidence>
<feature type="transmembrane region" description="Helical" evidence="7">
    <location>
        <begin position="426"/>
        <end position="444"/>
    </location>
</feature>
<evidence type="ECO:0000313" key="8">
    <source>
        <dbReference type="EMBL" id="MCR9037364.1"/>
    </source>
</evidence>
<keyword evidence="9" id="KW-1185">Reference proteome</keyword>
<evidence type="ECO:0000256" key="5">
    <source>
        <dbReference type="ARBA" id="ARBA00023136"/>
    </source>
</evidence>
<feature type="transmembrane region" description="Helical" evidence="7">
    <location>
        <begin position="235"/>
        <end position="253"/>
    </location>
</feature>
<gene>
    <name evidence="8" type="ORF">NVS32_10445</name>
</gene>
<dbReference type="EMBL" id="JANSKA010000009">
    <property type="protein sequence ID" value="MCR9037364.1"/>
    <property type="molecule type" value="Genomic_DNA"/>
</dbReference>
<evidence type="ECO:0000256" key="6">
    <source>
        <dbReference type="SAM" id="MobiDB-lite"/>
    </source>
</evidence>
<evidence type="ECO:0000256" key="1">
    <source>
        <dbReference type="ARBA" id="ARBA00004651"/>
    </source>
</evidence>
<comment type="subcellular location">
    <subcellularLocation>
        <location evidence="1">Cell membrane</location>
        <topology evidence="1">Multi-pass membrane protein</topology>
    </subcellularLocation>
</comment>
<feature type="transmembrane region" description="Helical" evidence="7">
    <location>
        <begin position="205"/>
        <end position="229"/>
    </location>
</feature>
<keyword evidence="3 7" id="KW-0812">Transmembrane</keyword>
<name>A0ABT1ZAX3_9ACTN</name>
<evidence type="ECO:0000256" key="2">
    <source>
        <dbReference type="ARBA" id="ARBA00022475"/>
    </source>
</evidence>
<feature type="compositionally biased region" description="Basic and acidic residues" evidence="6">
    <location>
        <begin position="25"/>
        <end position="39"/>
    </location>
</feature>
<keyword evidence="4 7" id="KW-1133">Transmembrane helix</keyword>
<evidence type="ECO:0000256" key="3">
    <source>
        <dbReference type="ARBA" id="ARBA00022692"/>
    </source>
</evidence>
<keyword evidence="5 7" id="KW-0472">Membrane</keyword>
<feature type="transmembrane region" description="Helical" evidence="7">
    <location>
        <begin position="274"/>
        <end position="291"/>
    </location>
</feature>
<feature type="transmembrane region" description="Helical" evidence="7">
    <location>
        <begin position="109"/>
        <end position="129"/>
    </location>
</feature>
<feature type="transmembrane region" description="Helical" evidence="7">
    <location>
        <begin position="149"/>
        <end position="166"/>
    </location>
</feature>
<reference evidence="8 9" key="1">
    <citation type="submission" date="2022-08" db="EMBL/GenBank/DDBJ databases">
        <title>Tractidigestivibacter montrealensis type strain KD21.</title>
        <authorList>
            <person name="Diop K."/>
            <person name="Richard C."/>
            <person name="Routy B."/>
        </authorList>
    </citation>
    <scope>NUCLEOTIDE SEQUENCE [LARGE SCALE GENOMIC DNA]</scope>
    <source>
        <strain evidence="8 9">KD21</strain>
    </source>
</reference>
<comment type="caution">
    <text evidence="8">The sequence shown here is derived from an EMBL/GenBank/DDBJ whole genome shotgun (WGS) entry which is preliminary data.</text>
</comment>
<feature type="transmembrane region" description="Helical" evidence="7">
    <location>
        <begin position="450"/>
        <end position="472"/>
    </location>
</feature>
<keyword evidence="2" id="KW-1003">Cell membrane</keyword>
<dbReference type="Proteomes" id="UP001204320">
    <property type="component" value="Unassembled WGS sequence"/>
</dbReference>
<feature type="transmembrane region" description="Helical" evidence="7">
    <location>
        <begin position="393"/>
        <end position="414"/>
    </location>
</feature>
<evidence type="ECO:0000256" key="4">
    <source>
        <dbReference type="ARBA" id="ARBA00022989"/>
    </source>
</evidence>
<dbReference type="RefSeq" id="WP_258499759.1">
    <property type="nucleotide sequence ID" value="NZ_JANSKA010000009.1"/>
</dbReference>
<dbReference type="PANTHER" id="PTHR30250:SF11">
    <property type="entry name" value="O-ANTIGEN TRANSPORTER-RELATED"/>
    <property type="match status" value="1"/>
</dbReference>
<accession>A0ABT1ZAX3</accession>
<evidence type="ECO:0000256" key="7">
    <source>
        <dbReference type="SAM" id="Phobius"/>
    </source>
</evidence>
<sequence length="479" mass="53575">MARTSRRRGRAQETGLSSLVGSRAGRHESRSSRAAKPKKEGFLRRVTNHWWDRLISSVFSGRISQQSEQYLSHQTTRDYVCNSIGQACWGGFFPLLTIVATQFVGAENAGLFSMAMVVGTLLFFVGNYGVRTYQVSDIDEMDSFYDYQVNRIATCVAMVLIGLLYCRIRGYDGDMTAIVCGVMGFRFFDALGDVYEGRLQQKDKLYLAGISQAVRCALSFVVFTVLLFITRNMVAASIGMAVGAAASFVLLTLPLALMETERSLPLTWRGVKEIFVNCFPLFLAAFLYNLIDSMPKFAIEGVLSYDNQLYYNAMYFPAHAILMAAAMIYKPQLLRLASIWDDPEQHKRFDLIILAMMGVIAGITVIVGLFMGWLGIPIMSFLYGLDFEQFRPLVYVMVVNGGICAAIDFLYQIITVLREQQAVSRLYLIAFAFSVPVLWLLVGFSGLSGAVVGAVVVMSILLVLLLSEYFAIRKRLERY</sequence>
<feature type="transmembrane region" description="Helical" evidence="7">
    <location>
        <begin position="349"/>
        <end position="373"/>
    </location>
</feature>
<proteinExistence type="predicted"/>
<protein>
    <submittedName>
        <fullName evidence="8">Lipopolysaccharide biosynthesis protein</fullName>
    </submittedName>
</protein>
<dbReference type="PANTHER" id="PTHR30250">
    <property type="entry name" value="PST FAMILY PREDICTED COLANIC ACID TRANSPORTER"/>
    <property type="match status" value="1"/>
</dbReference>
<organism evidence="8 9">
    <name type="scientific">Tractidigestivibacter montrealensis</name>
    <dbReference type="NCBI Taxonomy" id="2972466"/>
    <lineage>
        <taxon>Bacteria</taxon>
        <taxon>Bacillati</taxon>
        <taxon>Actinomycetota</taxon>
        <taxon>Coriobacteriia</taxon>
        <taxon>Coriobacteriales</taxon>
        <taxon>Atopobiaceae</taxon>
        <taxon>Tractidigestivibacter</taxon>
    </lineage>
</organism>
<feature type="region of interest" description="Disordered" evidence="6">
    <location>
        <begin position="1"/>
        <end position="39"/>
    </location>
</feature>